<accession>A0A0P1IBV7</accession>
<name>A0A0P1IBV7_9RHOB</name>
<dbReference type="GO" id="GO:0016747">
    <property type="term" value="F:acyltransferase activity, transferring groups other than amino-acyl groups"/>
    <property type="evidence" value="ECO:0007669"/>
    <property type="project" value="InterPro"/>
</dbReference>
<dbReference type="STRING" id="1715693.PH7735_02737"/>
<dbReference type="InterPro" id="IPR016181">
    <property type="entry name" value="Acyl_CoA_acyltransferase"/>
</dbReference>
<dbReference type="SUPFAM" id="SSF55729">
    <property type="entry name" value="Acyl-CoA N-acyltransferases (Nat)"/>
    <property type="match status" value="1"/>
</dbReference>
<keyword evidence="3" id="KW-1185">Reference proteome</keyword>
<dbReference type="AlphaFoldDB" id="A0A0P1IBV7"/>
<protein>
    <recommendedName>
        <fullName evidence="1">N-acetyltransferase domain-containing protein</fullName>
    </recommendedName>
</protein>
<reference evidence="3" key="1">
    <citation type="submission" date="2015-09" db="EMBL/GenBank/DDBJ databases">
        <authorList>
            <person name="Rodrigo-Torres Lidia"/>
            <person name="Arahal R.David."/>
        </authorList>
    </citation>
    <scope>NUCLEOTIDE SEQUENCE [LARGE SCALE GENOMIC DNA]</scope>
    <source>
        <strain evidence="3">CECT 7735</strain>
    </source>
</reference>
<dbReference type="RefSeq" id="WP_058311925.1">
    <property type="nucleotide sequence ID" value="NZ_CYTW01000003.1"/>
</dbReference>
<dbReference type="EMBL" id="CYTW01000003">
    <property type="protein sequence ID" value="CUK04067.1"/>
    <property type="molecule type" value="Genomic_DNA"/>
</dbReference>
<proteinExistence type="predicted"/>
<feature type="domain" description="N-acetyltransferase" evidence="1">
    <location>
        <begin position="15"/>
        <end position="150"/>
    </location>
</feature>
<dbReference type="Pfam" id="PF13302">
    <property type="entry name" value="Acetyltransf_3"/>
    <property type="match status" value="1"/>
</dbReference>
<dbReference type="GeneID" id="83881746"/>
<dbReference type="PANTHER" id="PTHR43792">
    <property type="entry name" value="GNAT FAMILY, PUTATIVE (AFU_ORTHOLOGUE AFUA_3G00765)-RELATED-RELATED"/>
    <property type="match status" value="1"/>
</dbReference>
<organism evidence="2 3">
    <name type="scientific">Shimia thalassica</name>
    <dbReference type="NCBI Taxonomy" id="1715693"/>
    <lineage>
        <taxon>Bacteria</taxon>
        <taxon>Pseudomonadati</taxon>
        <taxon>Pseudomonadota</taxon>
        <taxon>Alphaproteobacteria</taxon>
        <taxon>Rhodobacterales</taxon>
        <taxon>Roseobacteraceae</taxon>
    </lineage>
</organism>
<evidence type="ECO:0000313" key="2">
    <source>
        <dbReference type="EMBL" id="CUK04067.1"/>
    </source>
</evidence>
<sequence length="184" mass="20536">MTATTFTIPTLETERLIMRAFCEDDITFEKAFLATEDSRFVGGPMPPHRAWRSIAMVTGHWALRGFGLWALEDKETGQYVGRVGLWYPDGWIGREIGWTLMPHAWGKGLATEAAMASRAHAYDVLGWDTAISCIAPENTASKAVARRLGASFEKFYEEPEYGTTEIWRHPSPDSLVNGGMEAYA</sequence>
<dbReference type="Proteomes" id="UP000051870">
    <property type="component" value="Unassembled WGS sequence"/>
</dbReference>
<dbReference type="InterPro" id="IPR051531">
    <property type="entry name" value="N-acetyltransferase"/>
</dbReference>
<dbReference type="PANTHER" id="PTHR43792:SF1">
    <property type="entry name" value="N-ACETYLTRANSFERASE DOMAIN-CONTAINING PROTEIN"/>
    <property type="match status" value="1"/>
</dbReference>
<dbReference type="InterPro" id="IPR000182">
    <property type="entry name" value="GNAT_dom"/>
</dbReference>
<evidence type="ECO:0000313" key="3">
    <source>
        <dbReference type="Proteomes" id="UP000051870"/>
    </source>
</evidence>
<gene>
    <name evidence="2" type="ORF">PH7735_02737</name>
</gene>
<evidence type="ECO:0000259" key="1">
    <source>
        <dbReference type="Pfam" id="PF13302"/>
    </source>
</evidence>
<dbReference type="Gene3D" id="3.40.630.30">
    <property type="match status" value="1"/>
</dbReference>